<dbReference type="Pfam" id="PF02579">
    <property type="entry name" value="Nitro_FeMo-Co"/>
    <property type="match status" value="1"/>
</dbReference>
<dbReference type="Proteomes" id="UP000248148">
    <property type="component" value="Unassembled WGS sequence"/>
</dbReference>
<dbReference type="PANTHER" id="PTHR33937:SF2">
    <property type="entry name" value="DINITROGENASE IRON-MOLYBDENUM COFACTOR BIOSYNTHESIS DOMAIN-CONTAINING PROTEIN"/>
    <property type="match status" value="1"/>
</dbReference>
<comment type="caution">
    <text evidence="3">The sequence shown here is derived from an EMBL/GenBank/DDBJ whole genome shotgun (WGS) entry which is preliminary data.</text>
</comment>
<dbReference type="InterPro" id="IPR003731">
    <property type="entry name" value="Di-Nase_FeMo-co_biosynth"/>
</dbReference>
<dbReference type="PANTHER" id="PTHR33937">
    <property type="entry name" value="IRON-MOLYBDENUM PROTEIN-RELATED-RELATED"/>
    <property type="match status" value="1"/>
</dbReference>
<dbReference type="SUPFAM" id="SSF53146">
    <property type="entry name" value="Nitrogenase accessory factor-like"/>
    <property type="match status" value="1"/>
</dbReference>
<proteinExistence type="predicted"/>
<accession>A0A318TL11</accession>
<keyword evidence="4" id="KW-1185">Reference proteome</keyword>
<dbReference type="OrthoDB" id="280278at2"/>
<dbReference type="InterPro" id="IPR051840">
    <property type="entry name" value="NifX/NifY_domain"/>
</dbReference>
<evidence type="ECO:0000313" key="3">
    <source>
        <dbReference type="EMBL" id="PYF02525.1"/>
    </source>
</evidence>
<organism evidence="3 4">
    <name type="scientific">Rhodopseudomonas faecalis</name>
    <dbReference type="NCBI Taxonomy" id="99655"/>
    <lineage>
        <taxon>Bacteria</taxon>
        <taxon>Pseudomonadati</taxon>
        <taxon>Pseudomonadota</taxon>
        <taxon>Alphaproteobacteria</taxon>
        <taxon>Hyphomicrobiales</taxon>
        <taxon>Nitrobacteraceae</taxon>
        <taxon>Rhodopseudomonas</taxon>
    </lineage>
</organism>
<name>A0A318TL11_9BRAD</name>
<dbReference type="Gene3D" id="3.30.420.130">
    <property type="entry name" value="Dinitrogenase iron-molybdenum cofactor biosynthesis domain"/>
    <property type="match status" value="1"/>
</dbReference>
<dbReference type="RefSeq" id="WP_110780984.1">
    <property type="nucleotide sequence ID" value="NZ_QJTI01000011.1"/>
</dbReference>
<protein>
    <submittedName>
        <fullName evidence="3">Putative Fe-Mo cluster-binding NifX family protein</fullName>
    </submittedName>
</protein>
<evidence type="ECO:0000313" key="4">
    <source>
        <dbReference type="Proteomes" id="UP000248148"/>
    </source>
</evidence>
<evidence type="ECO:0000259" key="2">
    <source>
        <dbReference type="Pfam" id="PF02579"/>
    </source>
</evidence>
<dbReference type="AlphaFoldDB" id="A0A318TL11"/>
<keyword evidence="1" id="KW-0535">Nitrogen fixation</keyword>
<dbReference type="InterPro" id="IPR036105">
    <property type="entry name" value="DiNase_FeMo-co_biosyn_sf"/>
</dbReference>
<sequence>MNTLLAIPSKAPGGLDASPSAHFGHCDAFTLVALHDGKIENTSVVPVPEHSKGGCMVPVNLLASHGVTAIAAGGMGQRPLLGFLQVGIKPYFTGAHGSVAEVVSAFIAGGLQQFGQDSCCCGDDSH</sequence>
<evidence type="ECO:0000256" key="1">
    <source>
        <dbReference type="ARBA" id="ARBA00023231"/>
    </source>
</evidence>
<reference evidence="3 4" key="1">
    <citation type="submission" date="2018-06" db="EMBL/GenBank/DDBJ databases">
        <title>Genomic Encyclopedia of Archaeal and Bacterial Type Strains, Phase II (KMG-II): from individual species to whole genera.</title>
        <authorList>
            <person name="Goeker M."/>
        </authorList>
    </citation>
    <scope>NUCLEOTIDE SEQUENCE [LARGE SCALE GENOMIC DNA]</scope>
    <source>
        <strain evidence="3 4">JCM 11668</strain>
    </source>
</reference>
<dbReference type="EMBL" id="QJTI01000011">
    <property type="protein sequence ID" value="PYF02525.1"/>
    <property type="molecule type" value="Genomic_DNA"/>
</dbReference>
<feature type="domain" description="Dinitrogenase iron-molybdenum cofactor biosynthesis" evidence="2">
    <location>
        <begin position="19"/>
        <end position="107"/>
    </location>
</feature>
<gene>
    <name evidence="3" type="ORF">BJ122_11123</name>
</gene>